<evidence type="ECO:0000256" key="1">
    <source>
        <dbReference type="PROSITE-ProRule" id="PRU00042"/>
    </source>
</evidence>
<keyword evidence="1" id="KW-0862">Zinc</keyword>
<evidence type="ECO:0000313" key="3">
    <source>
        <dbReference type="EMBL" id="CAK0799442.1"/>
    </source>
</evidence>
<sequence>MAEWLNDFSLKAANTFLGPEEDFTFVSNKAGTKHRIDFIVTDEEVFKSISDISVEHHIDLIRRADDHFPVLGKLAWTRETVKSVGAATALDRGKMLLDRPCDLFRESIRNFHLAERHVDWNVQLQDTCEYVRQAAKRAFKKEAVRKGELRERLDDDLIRETPLWHDIVAMWTRLDKAAGDFLWKRLHVAEWGLELGCFLKGSLEVLLQSLDRDYSDYLEKQAVNISESIKANVSRAEWRQAGKLLLHGGRRHKQPLAFPLRTTPEGVPLLSPQDDADDLQLHFGEIEKAQPATREQIVELYNLRGTVLSDGNPLSIENVIPRQVSDRSLSKLKRGTAGGPDGLDTDLFLIEPEGLARAFHPILGFPILDQTIGDAHLLELVRESQAGEFWKVRNASSFVRPTLGTRPGTILATDGFNVAFKPIIDEIETEMETAGMTWKTQERPLHFAAQIDWQHQACSVSFVDDLTPVGAEPDARKVPAQAAKLVDIVFVAVARYGLRLNESKTFVASGYCGEMRRELRPIQVALGKRQALNTSTKVKYTDAYALSKLRYNVCVWKPVSNKMHARIACAQAAAYRAALGIPLAANAELRISHKSVLRTANRLDHRTVMRIARLRYLPRVLGSAPAGLRVALDCLWDVQDSWVAISRQDLEWLNSVVNKLDVPQSGSADDWIQLARSARRHFLAKVTEAARRQLFLQHQMQLARELQHSVAHLGVTVPGAGPEGPSQTETPSDYFCYECGFTSSTARGLAVHRNKFHKDARDPSLWAAELEQSIRESALTQKNNRKGGKHEYFVEKAAYRAHGVPWATLSEQKIWHLLEFDSFPFLDAVAASPAASAIRFERCAVSGGAEWDPIGIVASWMPSLRPRAGAAEAAEAAAEAGGCCEWLRCDPGGAVGALQVSVGEAKLAFVCMRGAWTLWANCIKDGAQVLTECAGVHRYFAFDAPGPWPSAAGREP</sequence>
<comment type="caution">
    <text evidence="3">The sequence shown here is derived from an EMBL/GenBank/DDBJ whole genome shotgun (WGS) entry which is preliminary data.</text>
</comment>
<gene>
    <name evidence="3" type="ORF">PCOR1329_LOCUS7895</name>
</gene>
<protein>
    <recommendedName>
        <fullName evidence="2">C2H2-type domain-containing protein</fullName>
    </recommendedName>
</protein>
<keyword evidence="4" id="KW-1185">Reference proteome</keyword>
<dbReference type="PROSITE" id="PS50157">
    <property type="entry name" value="ZINC_FINGER_C2H2_2"/>
    <property type="match status" value="1"/>
</dbReference>
<keyword evidence="1" id="KW-0479">Metal-binding</keyword>
<name>A0ABN9Q1E3_9DINO</name>
<dbReference type="EMBL" id="CAUYUJ010002150">
    <property type="protein sequence ID" value="CAK0799442.1"/>
    <property type="molecule type" value="Genomic_DNA"/>
</dbReference>
<organism evidence="3 4">
    <name type="scientific">Prorocentrum cordatum</name>
    <dbReference type="NCBI Taxonomy" id="2364126"/>
    <lineage>
        <taxon>Eukaryota</taxon>
        <taxon>Sar</taxon>
        <taxon>Alveolata</taxon>
        <taxon>Dinophyceae</taxon>
        <taxon>Prorocentrales</taxon>
        <taxon>Prorocentraceae</taxon>
        <taxon>Prorocentrum</taxon>
    </lineage>
</organism>
<evidence type="ECO:0000313" key="4">
    <source>
        <dbReference type="Proteomes" id="UP001189429"/>
    </source>
</evidence>
<reference evidence="3" key="1">
    <citation type="submission" date="2023-10" db="EMBL/GenBank/DDBJ databases">
        <authorList>
            <person name="Chen Y."/>
            <person name="Shah S."/>
            <person name="Dougan E. K."/>
            <person name="Thang M."/>
            <person name="Chan C."/>
        </authorList>
    </citation>
    <scope>NUCLEOTIDE SEQUENCE [LARGE SCALE GENOMIC DNA]</scope>
</reference>
<keyword evidence="1" id="KW-0863">Zinc-finger</keyword>
<dbReference type="Proteomes" id="UP001189429">
    <property type="component" value="Unassembled WGS sequence"/>
</dbReference>
<proteinExistence type="predicted"/>
<dbReference type="InterPro" id="IPR013087">
    <property type="entry name" value="Znf_C2H2_type"/>
</dbReference>
<accession>A0ABN9Q1E3</accession>
<feature type="domain" description="C2H2-type" evidence="2">
    <location>
        <begin position="734"/>
        <end position="762"/>
    </location>
</feature>
<evidence type="ECO:0000259" key="2">
    <source>
        <dbReference type="PROSITE" id="PS50157"/>
    </source>
</evidence>